<organism evidence="1 2">
    <name type="scientific">Hydnum rufescens UP504</name>
    <dbReference type="NCBI Taxonomy" id="1448309"/>
    <lineage>
        <taxon>Eukaryota</taxon>
        <taxon>Fungi</taxon>
        <taxon>Dikarya</taxon>
        <taxon>Basidiomycota</taxon>
        <taxon>Agaricomycotina</taxon>
        <taxon>Agaricomycetes</taxon>
        <taxon>Cantharellales</taxon>
        <taxon>Hydnaceae</taxon>
        <taxon>Hydnum</taxon>
    </lineage>
</organism>
<sequence>MFRRNGANVIGVLNRYDLAIDINKPSSTSLEQIGVRHLMPSISSRAFSCPSCM</sequence>
<dbReference type="EMBL" id="MU128955">
    <property type="protein sequence ID" value="KAF9514940.1"/>
    <property type="molecule type" value="Genomic_DNA"/>
</dbReference>
<feature type="non-terminal residue" evidence="1">
    <location>
        <position position="53"/>
    </location>
</feature>
<name>A0A9P6AZW1_9AGAM</name>
<keyword evidence="2" id="KW-1185">Reference proteome</keyword>
<dbReference type="Proteomes" id="UP000886523">
    <property type="component" value="Unassembled WGS sequence"/>
</dbReference>
<reference evidence="1" key="1">
    <citation type="journal article" date="2020" name="Nat. Commun.">
        <title>Large-scale genome sequencing of mycorrhizal fungi provides insights into the early evolution of symbiotic traits.</title>
        <authorList>
            <person name="Miyauchi S."/>
            <person name="Kiss E."/>
            <person name="Kuo A."/>
            <person name="Drula E."/>
            <person name="Kohler A."/>
            <person name="Sanchez-Garcia M."/>
            <person name="Morin E."/>
            <person name="Andreopoulos B."/>
            <person name="Barry K.W."/>
            <person name="Bonito G."/>
            <person name="Buee M."/>
            <person name="Carver A."/>
            <person name="Chen C."/>
            <person name="Cichocki N."/>
            <person name="Clum A."/>
            <person name="Culley D."/>
            <person name="Crous P.W."/>
            <person name="Fauchery L."/>
            <person name="Girlanda M."/>
            <person name="Hayes R.D."/>
            <person name="Keri Z."/>
            <person name="LaButti K."/>
            <person name="Lipzen A."/>
            <person name="Lombard V."/>
            <person name="Magnuson J."/>
            <person name="Maillard F."/>
            <person name="Murat C."/>
            <person name="Nolan M."/>
            <person name="Ohm R.A."/>
            <person name="Pangilinan J."/>
            <person name="Pereira M.F."/>
            <person name="Perotto S."/>
            <person name="Peter M."/>
            <person name="Pfister S."/>
            <person name="Riley R."/>
            <person name="Sitrit Y."/>
            <person name="Stielow J.B."/>
            <person name="Szollosi G."/>
            <person name="Zifcakova L."/>
            <person name="Stursova M."/>
            <person name="Spatafora J.W."/>
            <person name="Tedersoo L."/>
            <person name="Vaario L.M."/>
            <person name="Yamada A."/>
            <person name="Yan M."/>
            <person name="Wang P."/>
            <person name="Xu J."/>
            <person name="Bruns T."/>
            <person name="Baldrian P."/>
            <person name="Vilgalys R."/>
            <person name="Dunand C."/>
            <person name="Henrissat B."/>
            <person name="Grigoriev I.V."/>
            <person name="Hibbett D."/>
            <person name="Nagy L.G."/>
            <person name="Martin F.M."/>
        </authorList>
    </citation>
    <scope>NUCLEOTIDE SEQUENCE</scope>
    <source>
        <strain evidence="1">UP504</strain>
    </source>
</reference>
<dbReference type="AlphaFoldDB" id="A0A9P6AZW1"/>
<gene>
    <name evidence="1" type="ORF">BS47DRAFT_1342548</name>
</gene>
<evidence type="ECO:0000313" key="1">
    <source>
        <dbReference type="EMBL" id="KAF9514940.1"/>
    </source>
</evidence>
<accession>A0A9P6AZW1</accession>
<proteinExistence type="predicted"/>
<evidence type="ECO:0000313" key="2">
    <source>
        <dbReference type="Proteomes" id="UP000886523"/>
    </source>
</evidence>
<protein>
    <submittedName>
        <fullName evidence="1">Uncharacterized protein</fullName>
    </submittedName>
</protein>
<comment type="caution">
    <text evidence="1">The sequence shown here is derived from an EMBL/GenBank/DDBJ whole genome shotgun (WGS) entry which is preliminary data.</text>
</comment>
<dbReference type="OrthoDB" id="5569250at2759"/>